<accession>A0A4Q0SG33</accession>
<feature type="domain" description="Multidrug resistance protein MdtA-like alpha-helical hairpin" evidence="2">
    <location>
        <begin position="107"/>
        <end position="179"/>
    </location>
</feature>
<dbReference type="PANTHER" id="PTHR30438:SF2">
    <property type="entry name" value="MEMBRANE PROTEIN"/>
    <property type="match status" value="1"/>
</dbReference>
<comment type="caution">
    <text evidence="3">The sequence shown here is derived from an EMBL/GenBank/DDBJ whole genome shotgun (WGS) entry which is preliminary data.</text>
</comment>
<evidence type="ECO:0000256" key="1">
    <source>
        <dbReference type="SAM" id="Coils"/>
    </source>
</evidence>
<dbReference type="GO" id="GO:0005886">
    <property type="term" value="C:plasma membrane"/>
    <property type="evidence" value="ECO:0007669"/>
    <property type="project" value="TreeGrafter"/>
</dbReference>
<reference evidence="3 4" key="1">
    <citation type="submission" date="2015-04" db="EMBL/GenBank/DDBJ databases">
        <title>Comparative genomics of rhizobia nodulating Arachis hypogaea in China.</title>
        <authorList>
            <person name="Li Y."/>
        </authorList>
    </citation>
    <scope>NUCLEOTIDE SEQUENCE [LARGE SCALE GENOMIC DNA]</scope>
    <source>
        <strain evidence="3 4">CCBAU 51757</strain>
    </source>
</reference>
<dbReference type="AlphaFoldDB" id="A0A4Q0SG33"/>
<protein>
    <submittedName>
        <fullName evidence="3">Hemolysin secretion protein D</fullName>
    </submittedName>
</protein>
<gene>
    <name evidence="3" type="ORF">XH99_01485</name>
</gene>
<keyword evidence="1" id="KW-0175">Coiled coil</keyword>
<dbReference type="Gene3D" id="2.40.50.100">
    <property type="match status" value="1"/>
</dbReference>
<proteinExistence type="predicted"/>
<dbReference type="Gene3D" id="1.10.287.470">
    <property type="entry name" value="Helix hairpin bin"/>
    <property type="match status" value="1"/>
</dbReference>
<dbReference type="EMBL" id="LBJQ01000005">
    <property type="protein sequence ID" value="RXH38473.1"/>
    <property type="molecule type" value="Genomic_DNA"/>
</dbReference>
<dbReference type="Pfam" id="PF25876">
    <property type="entry name" value="HH_MFP_RND"/>
    <property type="match status" value="1"/>
</dbReference>
<name>A0A4Q0SG33_9BRAD</name>
<evidence type="ECO:0000313" key="4">
    <source>
        <dbReference type="Proteomes" id="UP000289546"/>
    </source>
</evidence>
<dbReference type="Proteomes" id="UP000289546">
    <property type="component" value="Unassembled WGS sequence"/>
</dbReference>
<dbReference type="InterPro" id="IPR058624">
    <property type="entry name" value="MdtA-like_HH"/>
</dbReference>
<dbReference type="Gene3D" id="2.40.30.170">
    <property type="match status" value="1"/>
</dbReference>
<dbReference type="PANTHER" id="PTHR30438">
    <property type="entry name" value="36 KDA ANTIGEN-RELATED"/>
    <property type="match status" value="1"/>
</dbReference>
<sequence length="334" mass="36345">MPGFGQSGSWRSGASWFASGAAHAQPVRNMIAKLRAKKMPASIVKTNGRIEATQVDISAKYAGRLADVSVEEGSTVKVGQVVGRVSSPEYEAELKAAQSDVDRTKQTLTQAEAEIASRQSTLEFAKSEFERGSELIKTGAITQKDQDQRRRNYESSDAAVKAMSAQRDQALSAISKAQAEVERIQSILQELVLVSPRTGRVQYLLLHSGEMVAAGAPVLTVLDLTDVYMTIFLPAADVAKLGVGSEARIVLDAAPQYVIPATVSFVAADAQFTPKTVETKDEREKLMFRVKLKIDQKLLLEHFSKVKTGVRGVGIVRTNSQTPWPEDLQVMLPK</sequence>
<evidence type="ECO:0000259" key="2">
    <source>
        <dbReference type="Pfam" id="PF25876"/>
    </source>
</evidence>
<organism evidence="3 4">
    <name type="scientific">Bradyrhizobium nanningense</name>
    <dbReference type="NCBI Taxonomy" id="1325118"/>
    <lineage>
        <taxon>Bacteria</taxon>
        <taxon>Pseudomonadati</taxon>
        <taxon>Pseudomonadota</taxon>
        <taxon>Alphaproteobacteria</taxon>
        <taxon>Hyphomicrobiales</taxon>
        <taxon>Nitrobacteraceae</taxon>
        <taxon>Bradyrhizobium</taxon>
    </lineage>
</organism>
<feature type="coiled-coil region" evidence="1">
    <location>
        <begin position="94"/>
        <end position="128"/>
    </location>
</feature>
<evidence type="ECO:0000313" key="3">
    <source>
        <dbReference type="EMBL" id="RXH38473.1"/>
    </source>
</evidence>
<dbReference type="SUPFAM" id="SSF111369">
    <property type="entry name" value="HlyD-like secretion proteins"/>
    <property type="match status" value="1"/>
</dbReference>
<keyword evidence="4" id="KW-1185">Reference proteome</keyword>